<dbReference type="OrthoDB" id="7849827at2759"/>
<protein>
    <submittedName>
        <fullName evidence="2">Drosophila melanogaster clone 1 dromepin-6 mRNA</fullName>
    </submittedName>
</protein>
<dbReference type="PROSITE" id="PS51257">
    <property type="entry name" value="PROKAR_LIPOPROTEIN"/>
    <property type="match status" value="1"/>
</dbReference>
<dbReference type="ExpressionAtlas" id="A0A0C5B5R8">
    <property type="expression patterns" value="baseline and differential"/>
</dbReference>
<dbReference type="EMBL" id="KM999976">
    <property type="protein sequence ID" value="AJM71451.1"/>
    <property type="molecule type" value="mRNA"/>
</dbReference>
<reference evidence="2" key="1">
    <citation type="submission" date="2014-10" db="EMBL/GenBank/DDBJ databases">
        <authorList>
            <person name="Zhu S."/>
            <person name="Gao B."/>
        </authorList>
    </citation>
    <scope>NUCLEOTIDE SEQUENCE</scope>
</reference>
<evidence type="ECO:0000256" key="1">
    <source>
        <dbReference type="SAM" id="SignalP"/>
    </source>
</evidence>
<organism evidence="2">
    <name type="scientific">Drosophila melanogaster</name>
    <name type="common">Fruit fly</name>
    <dbReference type="NCBI Taxonomy" id="7227"/>
    <lineage>
        <taxon>Eukaryota</taxon>
        <taxon>Metazoa</taxon>
        <taxon>Ecdysozoa</taxon>
        <taxon>Arthropoda</taxon>
        <taxon>Hexapoda</taxon>
        <taxon>Insecta</taxon>
        <taxon>Pterygota</taxon>
        <taxon>Neoptera</taxon>
        <taxon>Endopterygota</taxon>
        <taxon>Diptera</taxon>
        <taxon>Brachycera</taxon>
        <taxon>Muscomorpha</taxon>
        <taxon>Ephydroidea</taxon>
        <taxon>Drosophilidae</taxon>
        <taxon>Drosophila</taxon>
        <taxon>Sophophora</taxon>
    </lineage>
</organism>
<proteinExistence type="evidence at transcript level"/>
<dbReference type="VEuPathDB" id="VectorBase:FBgn0052695"/>
<evidence type="ECO:0000313" key="2">
    <source>
        <dbReference type="EMBL" id="AJM71451.1"/>
    </source>
</evidence>
<accession>A0A0C5B5R8</accession>
<name>A0A0C5B5R8_DROME</name>
<keyword evidence="1" id="KW-0732">Signal</keyword>
<feature type="chain" id="PRO_5002186790" evidence="1">
    <location>
        <begin position="28"/>
        <end position="84"/>
    </location>
</feature>
<dbReference type="AlphaFoldDB" id="A0A0C5B5R8"/>
<feature type="signal peptide" evidence="1">
    <location>
        <begin position="1"/>
        <end position="27"/>
    </location>
</feature>
<sequence>MRSVLPSVGFLLLLALLLLALLLGSSCTESGRVIYFNQLNTTQALEAAKNNSDALGKGMLLDVRGNRCPRGFVRDHHGRCRRRV</sequence>